<evidence type="ECO:0000256" key="1">
    <source>
        <dbReference type="SAM" id="MobiDB-lite"/>
    </source>
</evidence>
<gene>
    <name evidence="3" type="ORF">RDB_LOCUS56455</name>
</gene>
<dbReference type="Proteomes" id="UP000663861">
    <property type="component" value="Unassembled WGS sequence"/>
</dbReference>
<organism evidence="3 4">
    <name type="scientific">Rhizoctonia solani</name>
    <dbReference type="NCBI Taxonomy" id="456999"/>
    <lineage>
        <taxon>Eukaryota</taxon>
        <taxon>Fungi</taxon>
        <taxon>Dikarya</taxon>
        <taxon>Basidiomycota</taxon>
        <taxon>Agaricomycotina</taxon>
        <taxon>Agaricomycetes</taxon>
        <taxon>Cantharellales</taxon>
        <taxon>Ceratobasidiaceae</taxon>
        <taxon>Rhizoctonia</taxon>
    </lineage>
</organism>
<feature type="region of interest" description="Disordered" evidence="1">
    <location>
        <begin position="167"/>
        <end position="187"/>
    </location>
</feature>
<proteinExistence type="predicted"/>
<feature type="domain" description="DUF6593" evidence="2">
    <location>
        <begin position="7"/>
        <end position="162"/>
    </location>
</feature>
<feature type="non-terminal residue" evidence="3">
    <location>
        <position position="1"/>
    </location>
</feature>
<sequence length="187" mass="19828">LTLSKSSPTNNTLTHSDGTVYEVSTPFRFGSRTTTCKKNGQVLATIKWPTSGKSEVTMGGMTAPLSDVFPKDGSLSTDVFPKDGSLSTSRLFTTASGEKLKWIDKAKLQCVPIDSDVPLATYDYKHFASIRGKKSTLDISPNASHLTDILVVTWVIAEKKAQEARKVAASSGGANVSAAANGDAKEA</sequence>
<accession>A0A8H3BBH1</accession>
<dbReference type="AlphaFoldDB" id="A0A8H3BBH1"/>
<name>A0A8H3BBH1_9AGAM</name>
<evidence type="ECO:0000313" key="4">
    <source>
        <dbReference type="Proteomes" id="UP000663861"/>
    </source>
</evidence>
<reference evidence="3" key="1">
    <citation type="submission" date="2021-01" db="EMBL/GenBank/DDBJ databases">
        <authorList>
            <person name="Kaushik A."/>
        </authorList>
    </citation>
    <scope>NUCLEOTIDE SEQUENCE</scope>
    <source>
        <strain evidence="3">AG4-RS23</strain>
    </source>
</reference>
<protein>
    <recommendedName>
        <fullName evidence="2">DUF6593 domain-containing protein</fullName>
    </recommendedName>
</protein>
<evidence type="ECO:0000259" key="2">
    <source>
        <dbReference type="Pfam" id="PF20236"/>
    </source>
</evidence>
<dbReference type="EMBL" id="CAJMWY010000944">
    <property type="protein sequence ID" value="CAE6452381.1"/>
    <property type="molecule type" value="Genomic_DNA"/>
</dbReference>
<evidence type="ECO:0000313" key="3">
    <source>
        <dbReference type="EMBL" id="CAE6452381.1"/>
    </source>
</evidence>
<dbReference type="InterPro" id="IPR046528">
    <property type="entry name" value="DUF6593"/>
</dbReference>
<dbReference type="Pfam" id="PF20236">
    <property type="entry name" value="DUF6593"/>
    <property type="match status" value="1"/>
</dbReference>
<comment type="caution">
    <text evidence="3">The sequence shown here is derived from an EMBL/GenBank/DDBJ whole genome shotgun (WGS) entry which is preliminary data.</text>
</comment>